<dbReference type="GO" id="GO:0016020">
    <property type="term" value="C:membrane"/>
    <property type="evidence" value="ECO:0007669"/>
    <property type="project" value="UniProtKB-SubCell"/>
</dbReference>
<evidence type="ECO:0000256" key="3">
    <source>
        <dbReference type="ARBA" id="ARBA00023136"/>
    </source>
</evidence>
<dbReference type="GO" id="GO:0005911">
    <property type="term" value="C:cell-cell junction"/>
    <property type="evidence" value="ECO:0007669"/>
    <property type="project" value="TreeGrafter"/>
</dbReference>
<keyword evidence="5" id="KW-1133">Transmembrane helix</keyword>
<sequence>MLLGSAHKGKIYGWGKKSFLKLSYFTGSSEALSISSSQSHVQGTRNNSLLLSISYSSPETNWIQIKWELLDSNTELVRCTIRETNSSSMEESLNIKMFPPKGYEGRMNIIPKNGSLVIRHLAQNDNGIYRVTLRDSNTVVSTTINVTVEEPGKSISSVWEHAPAIPNNTKMEMEMAPYCFCTSNSSSVSLPATAGIILGSRIVTILLTVAVFIGLGSDKKPPRRYIRKYYGPSGI</sequence>
<accession>A0A974I063</accession>
<dbReference type="InterPro" id="IPR013106">
    <property type="entry name" value="Ig_V-set"/>
</dbReference>
<dbReference type="SMART" id="SM00409">
    <property type="entry name" value="IG"/>
    <property type="match status" value="1"/>
</dbReference>
<dbReference type="Pfam" id="PF07686">
    <property type="entry name" value="V-set"/>
    <property type="match status" value="1"/>
</dbReference>
<dbReference type="InterPro" id="IPR036179">
    <property type="entry name" value="Ig-like_dom_sf"/>
</dbReference>
<evidence type="ECO:0000313" key="7">
    <source>
        <dbReference type="EMBL" id="OCT96558.1"/>
    </source>
</evidence>
<dbReference type="AlphaFoldDB" id="A0A974I063"/>
<reference evidence="8" key="1">
    <citation type="journal article" date="2016" name="Nature">
        <title>Genome evolution in the allotetraploid frog Xenopus laevis.</title>
        <authorList>
            <person name="Session A.M."/>
            <person name="Uno Y."/>
            <person name="Kwon T."/>
            <person name="Chapman J.A."/>
            <person name="Toyoda A."/>
            <person name="Takahashi S."/>
            <person name="Fukui A."/>
            <person name="Hikosaka A."/>
            <person name="Suzuki A."/>
            <person name="Kondo M."/>
            <person name="van Heeringen S.J."/>
            <person name="Quigley I."/>
            <person name="Heinz S."/>
            <person name="Ogino H."/>
            <person name="Ochi H."/>
            <person name="Hellsten U."/>
            <person name="Lyons J.B."/>
            <person name="Simakov O."/>
            <person name="Putnam N."/>
            <person name="Stites J."/>
            <person name="Kuroki Y."/>
            <person name="Tanaka T."/>
            <person name="Michiue T."/>
            <person name="Watanabe M."/>
            <person name="Bogdanovic O."/>
            <person name="Lister R."/>
            <person name="Georgiou G."/>
            <person name="Paranjpe S.S."/>
            <person name="van Kruijsbergen I."/>
            <person name="Shu S."/>
            <person name="Carlson J."/>
            <person name="Kinoshita T."/>
            <person name="Ohta Y."/>
            <person name="Mawaribuchi S."/>
            <person name="Jenkins J."/>
            <person name="Grimwood J."/>
            <person name="Schmutz J."/>
            <person name="Mitros T."/>
            <person name="Mozaffari S.V."/>
            <person name="Suzuki Y."/>
            <person name="Haramoto Y."/>
            <person name="Yamamoto T.S."/>
            <person name="Takagi C."/>
            <person name="Heald R."/>
            <person name="Miller K."/>
            <person name="Haudenschild C."/>
            <person name="Kitzman J."/>
            <person name="Nakayama T."/>
            <person name="Izutsu Y."/>
            <person name="Robert J."/>
            <person name="Fortriede J."/>
            <person name="Burns K."/>
            <person name="Lotay V."/>
            <person name="Karimi K."/>
            <person name="Yasuoka Y."/>
            <person name="Dichmann D.S."/>
            <person name="Flajnik M.F."/>
            <person name="Houston D.W."/>
            <person name="Shendure J."/>
            <person name="DuPasquier L."/>
            <person name="Vize P.D."/>
            <person name="Zorn A.M."/>
            <person name="Ito M."/>
            <person name="Marcotte E.M."/>
            <person name="Wallingford J.B."/>
            <person name="Ito Y."/>
            <person name="Asashima M."/>
            <person name="Ueno N."/>
            <person name="Matsuda Y."/>
            <person name="Veenstra G.J."/>
            <person name="Fujiyama A."/>
            <person name="Harland R.M."/>
            <person name="Taira M."/>
            <person name="Rokhsar D.S."/>
        </authorList>
    </citation>
    <scope>NUCLEOTIDE SEQUENCE [LARGE SCALE GENOMIC DNA]</scope>
    <source>
        <strain evidence="8">J</strain>
    </source>
</reference>
<feature type="domain" description="Immunoglobulin" evidence="6">
    <location>
        <begin position="38"/>
        <end position="149"/>
    </location>
</feature>
<dbReference type="InterPro" id="IPR013783">
    <property type="entry name" value="Ig-like_fold"/>
</dbReference>
<dbReference type="SUPFAM" id="SSF48726">
    <property type="entry name" value="Immunoglobulin"/>
    <property type="match status" value="1"/>
</dbReference>
<dbReference type="InterPro" id="IPR003599">
    <property type="entry name" value="Ig_sub"/>
</dbReference>
<protein>
    <recommendedName>
        <fullName evidence="6">Immunoglobulin domain-containing protein</fullName>
    </recommendedName>
</protein>
<comment type="subcellular location">
    <subcellularLocation>
        <location evidence="1">Membrane</location>
    </subcellularLocation>
</comment>
<feature type="transmembrane region" description="Helical" evidence="5">
    <location>
        <begin position="190"/>
        <end position="215"/>
    </location>
</feature>
<keyword evidence="3 5" id="KW-0472">Membrane</keyword>
<keyword evidence="2" id="KW-0732">Signal</keyword>
<keyword evidence="4" id="KW-0325">Glycoprotein</keyword>
<proteinExistence type="predicted"/>
<evidence type="ECO:0000256" key="2">
    <source>
        <dbReference type="ARBA" id="ARBA00022729"/>
    </source>
</evidence>
<evidence type="ECO:0000259" key="6">
    <source>
        <dbReference type="SMART" id="SM00409"/>
    </source>
</evidence>
<evidence type="ECO:0000256" key="4">
    <source>
        <dbReference type="ARBA" id="ARBA00023180"/>
    </source>
</evidence>
<evidence type="ECO:0000256" key="1">
    <source>
        <dbReference type="ARBA" id="ARBA00004370"/>
    </source>
</evidence>
<keyword evidence="5" id="KW-0812">Transmembrane</keyword>
<dbReference type="EMBL" id="CM004467">
    <property type="protein sequence ID" value="OCT96558.1"/>
    <property type="molecule type" value="Genomic_DNA"/>
</dbReference>
<gene>
    <name evidence="7" type="ORF">XELAEV_18008764mg</name>
</gene>
<name>A0A974I063_XENLA</name>
<dbReference type="InterPro" id="IPR015631">
    <property type="entry name" value="CD2/SLAM_rcpt"/>
</dbReference>
<organism evidence="7 8">
    <name type="scientific">Xenopus laevis</name>
    <name type="common">African clawed frog</name>
    <dbReference type="NCBI Taxonomy" id="8355"/>
    <lineage>
        <taxon>Eukaryota</taxon>
        <taxon>Metazoa</taxon>
        <taxon>Chordata</taxon>
        <taxon>Craniata</taxon>
        <taxon>Vertebrata</taxon>
        <taxon>Euteleostomi</taxon>
        <taxon>Amphibia</taxon>
        <taxon>Batrachia</taxon>
        <taxon>Anura</taxon>
        <taxon>Pipoidea</taxon>
        <taxon>Pipidae</taxon>
        <taxon>Xenopodinae</taxon>
        <taxon>Xenopus</taxon>
        <taxon>Xenopus</taxon>
    </lineage>
</organism>
<evidence type="ECO:0000313" key="8">
    <source>
        <dbReference type="Proteomes" id="UP000694892"/>
    </source>
</evidence>
<dbReference type="Proteomes" id="UP000694892">
    <property type="component" value="Chromosome 1S"/>
</dbReference>
<dbReference type="PANTHER" id="PTHR12080:SF59">
    <property type="entry name" value="HEPATIC AND GLIAL CELL ADHESION MOLECULE"/>
    <property type="match status" value="1"/>
</dbReference>
<evidence type="ECO:0000256" key="5">
    <source>
        <dbReference type="SAM" id="Phobius"/>
    </source>
</evidence>
<dbReference type="Gene3D" id="2.60.40.10">
    <property type="entry name" value="Immunoglobulins"/>
    <property type="match status" value="1"/>
</dbReference>
<dbReference type="PANTHER" id="PTHR12080">
    <property type="entry name" value="SIGNALING LYMPHOCYTIC ACTIVATION MOLECULE"/>
    <property type="match status" value="1"/>
</dbReference>